<dbReference type="InterPro" id="IPR050498">
    <property type="entry name" value="Ycf3"/>
</dbReference>
<dbReference type="PROSITE" id="PS50005">
    <property type="entry name" value="TPR"/>
    <property type="match status" value="2"/>
</dbReference>
<dbReference type="eggNOG" id="COG0457">
    <property type="taxonomic scope" value="Bacteria"/>
</dbReference>
<dbReference type="Proteomes" id="UP000008043">
    <property type="component" value="Chromosome"/>
</dbReference>
<dbReference type="PANTHER" id="PTHR44858:SF1">
    <property type="entry name" value="UDP-N-ACETYLGLUCOSAMINE--PEPTIDE N-ACETYLGLUCOSAMINYLTRANSFERASE SPINDLY-RELATED"/>
    <property type="match status" value="1"/>
</dbReference>
<evidence type="ECO:0000256" key="2">
    <source>
        <dbReference type="ARBA" id="ARBA00022803"/>
    </source>
</evidence>
<reference evidence="4 5" key="1">
    <citation type="journal article" date="2012" name="J. Bacteriol.">
        <title>Genome sequence of the bacterium Streptomyces davawensis JCM 4913 and heterologous production of the unique antibiotic roseoflavin.</title>
        <authorList>
            <person name="Jankowitsch F."/>
            <person name="Schwarz J."/>
            <person name="Ruckert C."/>
            <person name="Gust B."/>
            <person name="Szczepanowski R."/>
            <person name="Blom J."/>
            <person name="Pelzer S."/>
            <person name="Kalinowski J."/>
            <person name="Mack M."/>
        </authorList>
    </citation>
    <scope>NUCLEOTIDE SEQUENCE [LARGE SCALE GENOMIC DNA]</scope>
    <source>
        <strain evidence="5">DSM 101723 / JCM 4913 / KCC S-0913 / 768</strain>
    </source>
</reference>
<dbReference type="InterPro" id="IPR011990">
    <property type="entry name" value="TPR-like_helical_dom_sf"/>
</dbReference>
<evidence type="ECO:0000313" key="4">
    <source>
        <dbReference type="EMBL" id="CCK26807.1"/>
    </source>
</evidence>
<gene>
    <name evidence="4" type="ORF">BN159_2428</name>
</gene>
<name>K4R121_STRDJ</name>
<feature type="repeat" description="TPR" evidence="3">
    <location>
        <begin position="513"/>
        <end position="546"/>
    </location>
</feature>
<dbReference type="AlphaFoldDB" id="K4R121"/>
<organism evidence="4 5">
    <name type="scientific">Streptomyces davaonensis (strain DSM 101723 / JCM 4913 / KCC S-0913 / 768)</name>
    <dbReference type="NCBI Taxonomy" id="1214101"/>
    <lineage>
        <taxon>Bacteria</taxon>
        <taxon>Bacillati</taxon>
        <taxon>Actinomycetota</taxon>
        <taxon>Actinomycetes</taxon>
        <taxon>Kitasatosporales</taxon>
        <taxon>Streptomycetaceae</taxon>
        <taxon>Streptomyces</taxon>
    </lineage>
</organism>
<dbReference type="RefSeq" id="WP_015657201.1">
    <property type="nucleotide sequence ID" value="NC_020504.1"/>
</dbReference>
<dbReference type="Gene3D" id="1.25.40.10">
    <property type="entry name" value="Tetratricopeptide repeat domain"/>
    <property type="match status" value="3"/>
</dbReference>
<keyword evidence="1" id="KW-0677">Repeat</keyword>
<dbReference type="Pfam" id="PF14559">
    <property type="entry name" value="TPR_19"/>
    <property type="match status" value="1"/>
</dbReference>
<keyword evidence="5" id="KW-1185">Reference proteome</keyword>
<dbReference type="OrthoDB" id="9814944at2"/>
<dbReference type="HOGENOM" id="CLU_396328_0_0_11"/>
<dbReference type="KEGG" id="sdv:BN159_2428"/>
<evidence type="ECO:0000256" key="3">
    <source>
        <dbReference type="PROSITE-ProRule" id="PRU00339"/>
    </source>
</evidence>
<sequence length="694" mass="76154">MPSPESAPRHLRIRGDRAPDRDRAARALLPADAVRVDCHRRLRGPYTGLGGMLRALVPSVFARRPDLVRDHQVEILTAAPELHALLEAEPETLTRLAVGEERTRFYSEARSRRTPHGIVEFLKECRADREAPAGPLTVFFDNAHEADATDRECLAIMLRRCDPRAVRLLVGTGRGHLPGELGTAVGRYADTLDADPADEGPARTPDELWQAYIASDGTSDDPAELAAWQDAEPATRAAAHDARADVLEADGAVGHTLGAIPFHREHGTDPTGAGTAALRRALDYCVDLGFYAAAADLGLRGYALTDPDTRQVEYCHFAAKAALALISLGRAHRAKELYTELRGRYPLPRVHMSTSYNMAMLYTRFLPKEELDHHLARAYASNGVALATLTEDFEDRAFYTVFQQNGLALVEMHLGHLTTALKLVAEGVDRLNRETHPDKYRLHKSVLIHNRANVYAGMGMLQESMADFDTVIGLDPHYPEYYLDRGNMHRRLGDDQAALTDYETAMKMGPPFPELYYNRGDVRAARGDLDGAVEDFGYALELEPGHLDSRINHASLLLESGRLDEAAASVAEGLALHPDSAHLLCTEGLLALERDDADTARHAFSAALKADPELYQALVNQAVLAYSEGAYDEAVRLLGRALEQTGDDPDLLYNRGAAQLAAGRPEPAAADFTRALELPGADREEILEQLALCR</sequence>
<proteinExistence type="predicted"/>
<dbReference type="PANTHER" id="PTHR44858">
    <property type="entry name" value="TETRATRICOPEPTIDE REPEAT PROTEIN 6"/>
    <property type="match status" value="1"/>
</dbReference>
<dbReference type="Pfam" id="PF13432">
    <property type="entry name" value="TPR_16"/>
    <property type="match status" value="2"/>
</dbReference>
<accession>K4R121</accession>
<dbReference type="SUPFAM" id="SSF48452">
    <property type="entry name" value="TPR-like"/>
    <property type="match status" value="1"/>
</dbReference>
<dbReference type="STRING" id="1214101.BN159_2428"/>
<dbReference type="InterPro" id="IPR019734">
    <property type="entry name" value="TPR_rpt"/>
</dbReference>
<dbReference type="SMART" id="SM00028">
    <property type="entry name" value="TPR"/>
    <property type="match status" value="7"/>
</dbReference>
<evidence type="ECO:0000256" key="1">
    <source>
        <dbReference type="ARBA" id="ARBA00022737"/>
    </source>
</evidence>
<evidence type="ECO:0000313" key="5">
    <source>
        <dbReference type="Proteomes" id="UP000008043"/>
    </source>
</evidence>
<feature type="repeat" description="TPR" evidence="3">
    <location>
        <begin position="479"/>
        <end position="512"/>
    </location>
</feature>
<protein>
    <submittedName>
        <fullName evidence="4">Uncharacterized protein</fullName>
    </submittedName>
</protein>
<keyword evidence="2 3" id="KW-0802">TPR repeat</keyword>
<dbReference type="EMBL" id="HE971709">
    <property type="protein sequence ID" value="CCK26807.1"/>
    <property type="molecule type" value="Genomic_DNA"/>
</dbReference>
<dbReference type="PATRIC" id="fig|1214101.3.peg.2464"/>